<evidence type="ECO:0000313" key="1">
    <source>
        <dbReference type="EMBL" id="CAG7649824.1"/>
    </source>
</evidence>
<reference evidence="1" key="1">
    <citation type="submission" date="2021-06" db="EMBL/GenBank/DDBJ databases">
        <authorList>
            <person name="Criscuolo A."/>
        </authorList>
    </citation>
    <scope>NUCLEOTIDE SEQUENCE</scope>
    <source>
        <strain evidence="1">CIP111600</strain>
    </source>
</reference>
<dbReference type="Proteomes" id="UP000693672">
    <property type="component" value="Unassembled WGS sequence"/>
</dbReference>
<dbReference type="RefSeq" id="WP_218095639.1">
    <property type="nucleotide sequence ID" value="NZ_CAJVAS010000050.1"/>
</dbReference>
<name>A0A916K7E4_9BACL</name>
<accession>A0A916K7E4</accession>
<sequence>MESILISGNPASRRRVIGFERELDRLEQWLAGPHAIARIFSISGIGGIGKTTLLAEMAHRASRSSALALWLDGQGELATSGTFLSSLELALESEYGRRREPGTGLLPHVVGELSRQRTVLMVDNGERLDQLEGWLLTSFLPQLESSEVLLVVASRGGLSDRWHMNPAWGGGGRIETFPLGLFTRAQVMDYLRESGLVTKVQTEVVQKTDGHPLLLSLTVDLLRSRGGELRDRSNEIPAMLSADWLREAASPALHRALTALSLLPAGDPLLLNALLDKPVTPGEFHELASMSFVRATPQGLSLHHVVSRLLRDDYSRRHPQRFQSLRHRALRLLAERFRTVDRRTQMRIASHVLELYREFLPSAHAYVDFSSALRPGEPIPYRPEDLPFLHRFLADSLARADWQSELVRAEDCHAVLDEIALHSPEGFCIVRSDTGIPLGFCAGFRLHVQSVPLLERFAPSLLPMLGEESVHLRRVPAEAADTLCILLAAVDVNQSWYGPEELGAMLMQQWLIHMTSGWRAILFTSDPQLSMLLPILGFQAKDRHRQDGSTGGQLNWWELDFRHITFEEWVQRVIQQTASGGPATVAGQEPDAGIDAIETKQILHHLSEYDKLEQLPIVRQLRVSGAAVQACVRAILTEDNPPFPLTRLEQRILWESFLCKELNKNQLAEAFHMSRTTFYRHSQQAVSHLAHVLTQSLADGGKGTG</sequence>
<comment type="caution">
    <text evidence="1">The sequence shown here is derived from an EMBL/GenBank/DDBJ whole genome shotgun (WGS) entry which is preliminary data.</text>
</comment>
<dbReference type="EMBL" id="CAJVAS010000050">
    <property type="protein sequence ID" value="CAG7649824.1"/>
    <property type="molecule type" value="Genomic_DNA"/>
</dbReference>
<gene>
    <name evidence="1" type="ORF">PAESOLCIP111_05959</name>
</gene>
<protein>
    <recommendedName>
        <fullName evidence="3">Bacterio-opsin activator</fullName>
    </recommendedName>
</protein>
<dbReference type="AlphaFoldDB" id="A0A916K7E4"/>
<evidence type="ECO:0000313" key="2">
    <source>
        <dbReference type="Proteomes" id="UP000693672"/>
    </source>
</evidence>
<proteinExistence type="predicted"/>
<organism evidence="1 2">
    <name type="scientific">Paenibacillus solanacearum</name>
    <dbReference type="NCBI Taxonomy" id="2048548"/>
    <lineage>
        <taxon>Bacteria</taxon>
        <taxon>Bacillati</taxon>
        <taxon>Bacillota</taxon>
        <taxon>Bacilli</taxon>
        <taxon>Bacillales</taxon>
        <taxon>Paenibacillaceae</taxon>
        <taxon>Paenibacillus</taxon>
    </lineage>
</organism>
<evidence type="ECO:0008006" key="3">
    <source>
        <dbReference type="Google" id="ProtNLM"/>
    </source>
</evidence>
<keyword evidence="2" id="KW-1185">Reference proteome</keyword>